<name>A0A3L6RFV3_PANMI</name>
<reference evidence="3" key="1">
    <citation type="journal article" date="2019" name="Nat. Commun.">
        <title>The genome of broomcorn millet.</title>
        <authorList>
            <person name="Zou C."/>
            <person name="Miki D."/>
            <person name="Li D."/>
            <person name="Tang Q."/>
            <person name="Xiao L."/>
            <person name="Rajput S."/>
            <person name="Deng P."/>
            <person name="Jia W."/>
            <person name="Huang R."/>
            <person name="Zhang M."/>
            <person name="Sun Y."/>
            <person name="Hu J."/>
            <person name="Fu X."/>
            <person name="Schnable P.S."/>
            <person name="Li F."/>
            <person name="Zhang H."/>
            <person name="Feng B."/>
            <person name="Zhu X."/>
            <person name="Liu R."/>
            <person name="Schnable J.C."/>
            <person name="Zhu J.-K."/>
            <person name="Zhang H."/>
        </authorList>
    </citation>
    <scope>NUCLEOTIDE SEQUENCE [LARGE SCALE GENOMIC DNA]</scope>
</reference>
<dbReference type="Proteomes" id="UP000275267">
    <property type="component" value="Unassembled WGS sequence"/>
</dbReference>
<feature type="region of interest" description="Disordered" evidence="1">
    <location>
        <begin position="1"/>
        <end position="53"/>
    </location>
</feature>
<sequence>MPMRRTRTRPEMAPLPSLLPPPLMTLLPPSTPARPWNGGSAFPATRRGAPSTSDVGVDAWPLGFTYDLDVVLPPPPRLPGRRSYADVTTNSGRRDALPPSHALGAGSASPLHEREVVPRP</sequence>
<feature type="region of interest" description="Disordered" evidence="1">
    <location>
        <begin position="72"/>
        <end position="120"/>
    </location>
</feature>
<gene>
    <name evidence="2" type="ORF">C2845_PM13G04200</name>
</gene>
<evidence type="ECO:0000313" key="3">
    <source>
        <dbReference type="Proteomes" id="UP000275267"/>
    </source>
</evidence>
<comment type="caution">
    <text evidence="2">The sequence shown here is derived from an EMBL/GenBank/DDBJ whole genome shotgun (WGS) entry which is preliminary data.</text>
</comment>
<proteinExistence type="predicted"/>
<dbReference type="AlphaFoldDB" id="A0A3L6RFV3"/>
<evidence type="ECO:0000256" key="1">
    <source>
        <dbReference type="SAM" id="MobiDB-lite"/>
    </source>
</evidence>
<protein>
    <submittedName>
        <fullName evidence="2">Uncharacterized protein</fullName>
    </submittedName>
</protein>
<organism evidence="2 3">
    <name type="scientific">Panicum miliaceum</name>
    <name type="common">Proso millet</name>
    <name type="synonym">Broomcorn millet</name>
    <dbReference type="NCBI Taxonomy" id="4540"/>
    <lineage>
        <taxon>Eukaryota</taxon>
        <taxon>Viridiplantae</taxon>
        <taxon>Streptophyta</taxon>
        <taxon>Embryophyta</taxon>
        <taxon>Tracheophyta</taxon>
        <taxon>Spermatophyta</taxon>
        <taxon>Magnoliopsida</taxon>
        <taxon>Liliopsida</taxon>
        <taxon>Poales</taxon>
        <taxon>Poaceae</taxon>
        <taxon>PACMAD clade</taxon>
        <taxon>Panicoideae</taxon>
        <taxon>Panicodae</taxon>
        <taxon>Paniceae</taxon>
        <taxon>Panicinae</taxon>
        <taxon>Panicum</taxon>
        <taxon>Panicum sect. Panicum</taxon>
    </lineage>
</organism>
<feature type="compositionally biased region" description="Basic and acidic residues" evidence="1">
    <location>
        <begin position="111"/>
        <end position="120"/>
    </location>
</feature>
<accession>A0A3L6RFV3</accession>
<evidence type="ECO:0000313" key="2">
    <source>
        <dbReference type="EMBL" id="RLN03344.1"/>
    </source>
</evidence>
<keyword evidence="3" id="KW-1185">Reference proteome</keyword>
<dbReference type="EMBL" id="PQIB02000008">
    <property type="protein sequence ID" value="RLN03344.1"/>
    <property type="molecule type" value="Genomic_DNA"/>
</dbReference>